<dbReference type="WBParaSite" id="SBAD_0000207101-mRNA-1">
    <property type="protein sequence ID" value="SBAD_0000207101-mRNA-1"/>
    <property type="gene ID" value="SBAD_0000207101"/>
</dbReference>
<reference evidence="5" key="1">
    <citation type="submission" date="2016-06" db="UniProtKB">
        <authorList>
            <consortium name="WormBaseParasite"/>
        </authorList>
    </citation>
    <scope>IDENTIFICATION</scope>
</reference>
<proteinExistence type="predicted"/>
<organism evidence="5">
    <name type="scientific">Soboliphyme baturini</name>
    <dbReference type="NCBI Taxonomy" id="241478"/>
    <lineage>
        <taxon>Eukaryota</taxon>
        <taxon>Metazoa</taxon>
        <taxon>Ecdysozoa</taxon>
        <taxon>Nematoda</taxon>
        <taxon>Enoplea</taxon>
        <taxon>Dorylaimia</taxon>
        <taxon>Dioctophymatida</taxon>
        <taxon>Dioctophymatoidea</taxon>
        <taxon>Soboliphymatidae</taxon>
        <taxon>Soboliphyme</taxon>
    </lineage>
</organism>
<dbReference type="AlphaFoldDB" id="A0A183IED1"/>
<name>A0A183IED1_9BILA</name>
<protein>
    <submittedName>
        <fullName evidence="5">PEHE domain-containing protein</fullName>
    </submittedName>
</protein>
<dbReference type="OrthoDB" id="6022555at2759"/>
<dbReference type="Gene3D" id="6.10.250.3170">
    <property type="match status" value="1"/>
</dbReference>
<dbReference type="Pfam" id="PF15275">
    <property type="entry name" value="PEHE"/>
    <property type="match status" value="1"/>
</dbReference>
<gene>
    <name evidence="3" type="ORF">SBAD_LOCUS1975</name>
</gene>
<dbReference type="GO" id="GO:1902562">
    <property type="term" value="C:H4 histone acetyltransferase complex"/>
    <property type="evidence" value="ECO:0007669"/>
    <property type="project" value="UniProtKB-ARBA"/>
</dbReference>
<evidence type="ECO:0000259" key="2">
    <source>
        <dbReference type="SMART" id="SM01300"/>
    </source>
</evidence>
<dbReference type="SMART" id="SM01300">
    <property type="entry name" value="PEHE"/>
    <property type="match status" value="1"/>
</dbReference>
<dbReference type="EMBL" id="UZAM01007030">
    <property type="protein sequence ID" value="VDO96088.1"/>
    <property type="molecule type" value="Genomic_DNA"/>
</dbReference>
<accession>A0A183IED1</accession>
<dbReference type="InterPro" id="IPR029332">
    <property type="entry name" value="PEHE_dom"/>
</dbReference>
<evidence type="ECO:0000313" key="3">
    <source>
        <dbReference type="EMBL" id="VDO96088.1"/>
    </source>
</evidence>
<evidence type="ECO:0000256" key="1">
    <source>
        <dbReference type="SAM" id="MobiDB-lite"/>
    </source>
</evidence>
<evidence type="ECO:0000313" key="5">
    <source>
        <dbReference type="WBParaSite" id="SBAD_0000207101-mRNA-1"/>
    </source>
</evidence>
<feature type="domain" description="PEHE" evidence="2">
    <location>
        <begin position="250"/>
        <end position="355"/>
    </location>
</feature>
<feature type="compositionally biased region" description="Low complexity" evidence="1">
    <location>
        <begin position="157"/>
        <end position="171"/>
    </location>
</feature>
<evidence type="ECO:0000313" key="4">
    <source>
        <dbReference type="Proteomes" id="UP000270296"/>
    </source>
</evidence>
<sequence>MATEGLSCRQVISRVEPSAEVEKRESSAASTSTTAEERLRETIISQARILAQYKSGFAEKDRMIQWLQADNFRLPLARSPDCGRTSDFAGRPKGHGRGLKKLTNAKLSPFDRAKRQLAVIRVLNRLNLLRACLKNTFAKLCALVRSLERKIIQRTESTSTNGTGSTSSASEKTSDCDVSRSTLPRKGSTHRKETSSRKKRLARENLLSNGCPKKQRLPAKESSPKTPSSEQVVVIVENGSENERVKNAEILTPGWRICPQKPLWSIDGTEDITDNAYKLLHHKYELEERRIIKRDQLRQKALMRQKKEEERNKPPSKSVASVPAIRDIKYIEIVPSLPSNMRYVVQNPVQFGDKS</sequence>
<feature type="region of interest" description="Disordered" evidence="1">
    <location>
        <begin position="157"/>
        <end position="231"/>
    </location>
</feature>
<dbReference type="Proteomes" id="UP000270296">
    <property type="component" value="Unassembled WGS sequence"/>
</dbReference>
<reference evidence="3 4" key="2">
    <citation type="submission" date="2018-11" db="EMBL/GenBank/DDBJ databases">
        <authorList>
            <consortium name="Pathogen Informatics"/>
        </authorList>
    </citation>
    <scope>NUCLEOTIDE SEQUENCE [LARGE SCALE GENOMIC DNA]</scope>
</reference>
<keyword evidence="4" id="KW-1185">Reference proteome</keyword>